<feature type="region of interest" description="Disordered" evidence="12">
    <location>
        <begin position="156"/>
        <end position="176"/>
    </location>
</feature>
<evidence type="ECO:0000256" key="2">
    <source>
        <dbReference type="ARBA" id="ARBA00005189"/>
    </source>
</evidence>
<evidence type="ECO:0000313" key="16">
    <source>
        <dbReference type="Proteomes" id="UP000321571"/>
    </source>
</evidence>
<dbReference type="Pfam" id="PF03007">
    <property type="entry name" value="WS_DGAT_cat"/>
    <property type="match status" value="1"/>
</dbReference>
<dbReference type="InterPro" id="IPR004255">
    <property type="entry name" value="O-acyltransferase_WSD1_N"/>
</dbReference>
<dbReference type="Pfam" id="PF06974">
    <property type="entry name" value="WS_DGAT_C"/>
    <property type="match status" value="1"/>
</dbReference>
<dbReference type="EC" id="2.3.1.20" evidence="4 11"/>
<accession>A0A5C8NL71</accession>
<evidence type="ECO:0000256" key="3">
    <source>
        <dbReference type="ARBA" id="ARBA00009587"/>
    </source>
</evidence>
<dbReference type="UniPathway" id="UPA00282"/>
<evidence type="ECO:0000259" key="14">
    <source>
        <dbReference type="Pfam" id="PF06974"/>
    </source>
</evidence>
<evidence type="ECO:0000256" key="8">
    <source>
        <dbReference type="ARBA" id="ARBA00023098"/>
    </source>
</evidence>
<evidence type="ECO:0000256" key="9">
    <source>
        <dbReference type="ARBA" id="ARBA00023315"/>
    </source>
</evidence>
<evidence type="ECO:0000259" key="13">
    <source>
        <dbReference type="Pfam" id="PF03007"/>
    </source>
</evidence>
<dbReference type="SUPFAM" id="SSF52777">
    <property type="entry name" value="CoA-dependent acyltransferases"/>
    <property type="match status" value="1"/>
</dbReference>
<dbReference type="EMBL" id="VDUX01000002">
    <property type="protein sequence ID" value="TXL62012.1"/>
    <property type="molecule type" value="Genomic_DNA"/>
</dbReference>
<evidence type="ECO:0000256" key="5">
    <source>
        <dbReference type="ARBA" id="ARBA00022516"/>
    </source>
</evidence>
<sequence length="462" mass="50441">MSFMPPTDAMFLLAESREHPMHVGGLQLFEPPEDSGPEFVRELLDSFRATDNVSPLFRKRPAEPVSSLGNAWWTYDDTIDFDYHLRHSALPQPGRIRELLQLTSRWHGGLLDRHRPLWETHVVEGLQDGRIAVYNKIHHSMVDGVSALRLMQRSLSKDPDGRDCVPPWALPSRKPSKDVEQRGLEPVLGALRSVGALGGEAAGLLPVALKAAGQMFRDGDVAMPRAPKTILNGRVGGARRFAAQSWEIDRIKRVAKSSATTMNDVVLAMVSGALREYLLEQHALPDEPMTAMVPVSLALRSESAGQSSSKDGNAVGAVIVNLATDVDSGPTRLEEIALSSRSAKKVLGGLTPTQILAYSALQVFPLALAPVPGYIKYARPPFNVIVSNVPGPNEPMYYNGARLDGMYPVSIVLDGQAINITLCSRDAYLDFGLIGCRKSVPHLQRLLTHLETALSELESAWG</sequence>
<evidence type="ECO:0000256" key="1">
    <source>
        <dbReference type="ARBA" id="ARBA00004771"/>
    </source>
</evidence>
<dbReference type="GO" id="GO:0006071">
    <property type="term" value="P:glycerol metabolic process"/>
    <property type="evidence" value="ECO:0007669"/>
    <property type="project" value="UniProtKB-KW"/>
</dbReference>
<dbReference type="PANTHER" id="PTHR31650:SF1">
    <property type="entry name" value="WAX ESTER SYNTHASE_DIACYLGLYCEROL ACYLTRANSFERASE 4-RELATED"/>
    <property type="match status" value="1"/>
</dbReference>
<dbReference type="InterPro" id="IPR009721">
    <property type="entry name" value="O-acyltransferase_WSD1_C"/>
</dbReference>
<evidence type="ECO:0000256" key="11">
    <source>
        <dbReference type="RuleBase" id="RU361241"/>
    </source>
</evidence>
<dbReference type="NCBIfam" id="TIGR02946">
    <property type="entry name" value="acyl_WS_DGAT"/>
    <property type="match status" value="1"/>
</dbReference>
<dbReference type="InterPro" id="IPR014292">
    <property type="entry name" value="Acyl_transf_WS/DGAT"/>
</dbReference>
<comment type="caution">
    <text evidence="15">The sequence shown here is derived from an EMBL/GenBank/DDBJ whole genome shotgun (WGS) entry which is preliminary data.</text>
</comment>
<keyword evidence="6 11" id="KW-0808">Transferase</keyword>
<evidence type="ECO:0000256" key="10">
    <source>
        <dbReference type="ARBA" id="ARBA00048109"/>
    </source>
</evidence>
<dbReference type="InterPro" id="IPR045034">
    <property type="entry name" value="O-acyltransferase_WSD1-like"/>
</dbReference>
<evidence type="ECO:0000256" key="7">
    <source>
        <dbReference type="ARBA" id="ARBA00022798"/>
    </source>
</evidence>
<dbReference type="GO" id="GO:0051701">
    <property type="term" value="P:biological process involved in interaction with host"/>
    <property type="evidence" value="ECO:0007669"/>
    <property type="project" value="TreeGrafter"/>
</dbReference>
<dbReference type="GO" id="GO:0004144">
    <property type="term" value="F:diacylglycerol O-acyltransferase activity"/>
    <property type="evidence" value="ECO:0007669"/>
    <property type="project" value="UniProtKB-EC"/>
</dbReference>
<comment type="pathway">
    <text evidence="2">Lipid metabolism.</text>
</comment>
<gene>
    <name evidence="15" type="ORF">FHP06_04680</name>
</gene>
<feature type="domain" description="O-acyltransferase WSD1 C-terminal" evidence="14">
    <location>
        <begin position="312"/>
        <end position="457"/>
    </location>
</feature>
<dbReference type="GO" id="GO:0019432">
    <property type="term" value="P:triglyceride biosynthetic process"/>
    <property type="evidence" value="ECO:0007669"/>
    <property type="project" value="UniProtKB-UniPathway"/>
</dbReference>
<dbReference type="GO" id="GO:0005886">
    <property type="term" value="C:plasma membrane"/>
    <property type="evidence" value="ECO:0007669"/>
    <property type="project" value="TreeGrafter"/>
</dbReference>
<dbReference type="OrthoDB" id="9810950at2"/>
<evidence type="ECO:0000313" key="15">
    <source>
        <dbReference type="EMBL" id="TXL62012.1"/>
    </source>
</evidence>
<dbReference type="GO" id="GO:0071731">
    <property type="term" value="P:response to nitric oxide"/>
    <property type="evidence" value="ECO:0007669"/>
    <property type="project" value="TreeGrafter"/>
</dbReference>
<evidence type="ECO:0000256" key="6">
    <source>
        <dbReference type="ARBA" id="ARBA00022679"/>
    </source>
</evidence>
<proteinExistence type="inferred from homology"/>
<organism evidence="15 16">
    <name type="scientific">Aeromicrobium terrae</name>
    <dbReference type="NCBI Taxonomy" id="2498846"/>
    <lineage>
        <taxon>Bacteria</taxon>
        <taxon>Bacillati</taxon>
        <taxon>Actinomycetota</taxon>
        <taxon>Actinomycetes</taxon>
        <taxon>Propionibacteriales</taxon>
        <taxon>Nocardioidaceae</taxon>
        <taxon>Aeromicrobium</taxon>
    </lineage>
</organism>
<comment type="catalytic activity">
    <reaction evidence="10 11">
        <text>an acyl-CoA + a 1,2-diacyl-sn-glycerol = a triacyl-sn-glycerol + CoA</text>
        <dbReference type="Rhea" id="RHEA:10868"/>
        <dbReference type="ChEBI" id="CHEBI:17815"/>
        <dbReference type="ChEBI" id="CHEBI:57287"/>
        <dbReference type="ChEBI" id="CHEBI:58342"/>
        <dbReference type="ChEBI" id="CHEBI:64615"/>
        <dbReference type="EC" id="2.3.1.20"/>
    </reaction>
</comment>
<evidence type="ECO:0000256" key="4">
    <source>
        <dbReference type="ARBA" id="ARBA00013244"/>
    </source>
</evidence>
<dbReference type="PANTHER" id="PTHR31650">
    <property type="entry name" value="O-ACYLTRANSFERASE (WSD1-LIKE) FAMILY PROTEIN"/>
    <property type="match status" value="1"/>
</dbReference>
<evidence type="ECO:0000256" key="12">
    <source>
        <dbReference type="SAM" id="MobiDB-lite"/>
    </source>
</evidence>
<keyword evidence="9 11" id="KW-0012">Acyltransferase</keyword>
<comment type="pathway">
    <text evidence="1 11">Glycerolipid metabolism; triacylglycerol biosynthesis.</text>
</comment>
<keyword evidence="7 11" id="KW-0319">Glycerol metabolism</keyword>
<keyword evidence="8 11" id="KW-0443">Lipid metabolism</keyword>
<keyword evidence="5 11" id="KW-0444">Lipid biosynthesis</keyword>
<dbReference type="AlphaFoldDB" id="A0A5C8NL71"/>
<dbReference type="Proteomes" id="UP000321571">
    <property type="component" value="Unassembled WGS sequence"/>
</dbReference>
<name>A0A5C8NL71_9ACTN</name>
<dbReference type="GO" id="GO:0001666">
    <property type="term" value="P:response to hypoxia"/>
    <property type="evidence" value="ECO:0007669"/>
    <property type="project" value="TreeGrafter"/>
</dbReference>
<comment type="similarity">
    <text evidence="3 11">Belongs to the long-chain O-acyltransferase family.</text>
</comment>
<feature type="domain" description="O-acyltransferase WSD1-like N-terminal" evidence="13">
    <location>
        <begin position="5"/>
        <end position="266"/>
    </location>
</feature>
<reference evidence="15 16" key="1">
    <citation type="submission" date="2019-06" db="EMBL/GenBank/DDBJ databases">
        <title>Aeromicrobium sp. nov., isolated from a maize field.</title>
        <authorList>
            <person name="Lin S.-Y."/>
            <person name="Tsai C.-F."/>
            <person name="Young C.-C."/>
        </authorList>
    </citation>
    <scope>NUCLEOTIDE SEQUENCE [LARGE SCALE GENOMIC DNA]</scope>
    <source>
        <strain evidence="15 16">CC-CFT486</strain>
    </source>
</reference>
<protein>
    <recommendedName>
        <fullName evidence="4 11">Diacylglycerol O-acyltransferase</fullName>
        <ecNumber evidence="4 11">2.3.1.20</ecNumber>
    </recommendedName>
</protein>
<keyword evidence="16" id="KW-1185">Reference proteome</keyword>